<sequence length="351" mass="38399">MSKRTMKYGTSRPARSAAFLNAIPVGRAGAPRRSVCAVSRTIRGGGLEARLPESVRSTSMTLGLELGDGQPLRAGRLVKRYKRFLADVVFDDDEEQEQVTVHTANPGRMNGYSDPGTRVFCSKAKSKARKLAYTWDIAELADGARVGVNTHLANKLVELALRSAAIPSLQAYKFLKREHVVTHRKHTGRIDFLLERCASGQSEQEEQQADEQMLVEVKSVTMASEKTPGLALFPDAVSVRAKDHLELLASCVRDKKYSEAALLFCVQRSDAVAVAPAWDIDPNFCRALKAAVEQAGVQVFAVQALPERDKLVLGKMLPFYMDEPAFVAAASAAVPKRSRTRKPSTSLTAID</sequence>
<name>A0A5J4YZC5_PORPP</name>
<evidence type="ECO:0000259" key="1">
    <source>
        <dbReference type="Pfam" id="PF03749"/>
    </source>
</evidence>
<dbReference type="OMA" id="APAWDID"/>
<dbReference type="PANTHER" id="PTHR30545">
    <property type="entry name" value="SUGAR FERMENTATION STIMULATION PROTEIN A"/>
    <property type="match status" value="1"/>
</dbReference>
<proteinExistence type="inferred from homology"/>
<dbReference type="InterPro" id="IPR041465">
    <property type="entry name" value="SfsA_N"/>
</dbReference>
<gene>
    <name evidence="3" type="ORF">FVE85_0718</name>
</gene>
<dbReference type="AlphaFoldDB" id="A0A5J4YZC5"/>
<keyword evidence="4" id="KW-1185">Reference proteome</keyword>
<dbReference type="Pfam" id="PF17746">
    <property type="entry name" value="SfsA_N"/>
    <property type="match status" value="1"/>
</dbReference>
<dbReference type="NCBIfam" id="TIGR00230">
    <property type="entry name" value="sfsA"/>
    <property type="match status" value="1"/>
</dbReference>
<dbReference type="EMBL" id="VRMN01000002">
    <property type="protein sequence ID" value="KAA8496989.1"/>
    <property type="molecule type" value="Genomic_DNA"/>
</dbReference>
<comment type="caution">
    <text evidence="3">The sequence shown here is derived from an EMBL/GenBank/DDBJ whole genome shotgun (WGS) entry which is preliminary data.</text>
</comment>
<reference evidence="4" key="1">
    <citation type="journal article" date="2019" name="Nat. Commun.">
        <title>Expansion of phycobilisome linker gene families in mesophilic red algae.</title>
        <authorList>
            <person name="Lee J."/>
            <person name="Kim D."/>
            <person name="Bhattacharya D."/>
            <person name="Yoon H.S."/>
        </authorList>
    </citation>
    <scope>NUCLEOTIDE SEQUENCE [LARGE SCALE GENOMIC DNA]</scope>
    <source>
        <strain evidence="4">CCMP 1328</strain>
    </source>
</reference>
<dbReference type="InterPro" id="IPR005224">
    <property type="entry name" value="SfsA"/>
</dbReference>
<dbReference type="OrthoDB" id="199134at2759"/>
<dbReference type="Gene3D" id="2.40.50.580">
    <property type="match status" value="1"/>
</dbReference>
<feature type="domain" description="Sugar fermentation stimulation protein C-terminal" evidence="1">
    <location>
        <begin position="152"/>
        <end position="304"/>
    </location>
</feature>
<dbReference type="PANTHER" id="PTHR30545:SF2">
    <property type="entry name" value="SUGAR FERMENTATION STIMULATION PROTEIN A"/>
    <property type="match status" value="1"/>
</dbReference>
<dbReference type="GO" id="GO:0003677">
    <property type="term" value="F:DNA binding"/>
    <property type="evidence" value="ECO:0007669"/>
    <property type="project" value="InterPro"/>
</dbReference>
<evidence type="ECO:0000313" key="3">
    <source>
        <dbReference type="EMBL" id="KAA8496989.1"/>
    </source>
</evidence>
<feature type="domain" description="SfsA N-terminal OB" evidence="2">
    <location>
        <begin position="78"/>
        <end position="141"/>
    </location>
</feature>
<evidence type="ECO:0000259" key="2">
    <source>
        <dbReference type="Pfam" id="PF17746"/>
    </source>
</evidence>
<dbReference type="CDD" id="cd22359">
    <property type="entry name" value="SfsA-like_bacterial"/>
    <property type="match status" value="1"/>
</dbReference>
<dbReference type="Proteomes" id="UP000324585">
    <property type="component" value="Unassembled WGS sequence"/>
</dbReference>
<evidence type="ECO:0000313" key="4">
    <source>
        <dbReference type="Proteomes" id="UP000324585"/>
    </source>
</evidence>
<dbReference type="Pfam" id="PF03749">
    <property type="entry name" value="SfsA"/>
    <property type="match status" value="1"/>
</dbReference>
<accession>A0A5J4YZC5</accession>
<dbReference type="HAMAP" id="MF_00095">
    <property type="entry name" value="SfsA"/>
    <property type="match status" value="1"/>
</dbReference>
<dbReference type="InterPro" id="IPR040452">
    <property type="entry name" value="SfsA_C"/>
</dbReference>
<dbReference type="Gene3D" id="3.40.1350.60">
    <property type="match status" value="1"/>
</dbReference>
<organism evidence="3 4">
    <name type="scientific">Porphyridium purpureum</name>
    <name type="common">Red alga</name>
    <name type="synonym">Porphyridium cruentum</name>
    <dbReference type="NCBI Taxonomy" id="35688"/>
    <lineage>
        <taxon>Eukaryota</taxon>
        <taxon>Rhodophyta</taxon>
        <taxon>Bangiophyceae</taxon>
        <taxon>Porphyridiales</taxon>
        <taxon>Porphyridiaceae</taxon>
        <taxon>Porphyridium</taxon>
    </lineage>
</organism>
<protein>
    <submittedName>
        <fullName evidence="3">Sugar fermentation stimulation protein-like</fullName>
    </submittedName>
</protein>